<sequence length="559" mass="61619">MPTIKLFLEEFIMSLSTTQKTLLTVAGVALVGGIAFTVNAQSKPTKTAPNQTLNLSEGTAIMSLDPAKITDSVSQEQLSQIDEGLYRLDAKSHPVNALATKTTISKDGKTYVINLRHNAKWSNGQSVTAHDFVYSWERTLNPKSKSEFTYLFSNIKNADAIAAGKKAPTSLGVKASGDHQLTITLSKPASYFKKVLANITFYPLNQRAVQKYGRAYGTTAKKAVYNGAFVLNGWTGTNDTWTLTKNPDYYARKVVNLKKINYQVLKSTTTAYNLYQSNKLDTVTLSGEQNVQNKNNSERKTLPTGTLEFIQFNEKDKTSANHDLRTAVSLAINRQQLVDKVLQNGARPAKTFAVKNMAKNPKTGKDFTQDAYVKQTVDTDVTQARSLYKKAQHQLGTKKITLTLTCGDNDTTHQVAEFIQGQLTRNLPGIKVNVKPMPFNAMLGKVSKGEFQLNLAGWNMDFADPSRALTILTANSNSNMGHYHSHQFDQLMAKADGADALNPTKRYQDLVQAAQLATRDQAGVSLYEGSTNMLVKSNLKGVVYNNFSGVPSYRTAYLK</sequence>
<dbReference type="GO" id="GO:0043190">
    <property type="term" value="C:ATP-binding cassette (ABC) transporter complex"/>
    <property type="evidence" value="ECO:0007669"/>
    <property type="project" value="InterPro"/>
</dbReference>
<comment type="similarity">
    <text evidence="2">Belongs to the bacterial solute-binding protein 5 family.</text>
</comment>
<evidence type="ECO:0000259" key="6">
    <source>
        <dbReference type="Pfam" id="PF00496"/>
    </source>
</evidence>
<dbReference type="STRING" id="942150.IV64_GL002469"/>
<dbReference type="InterPro" id="IPR023765">
    <property type="entry name" value="SBP_5_CS"/>
</dbReference>
<evidence type="ECO:0000313" key="7">
    <source>
        <dbReference type="EMBL" id="KRO10784.1"/>
    </source>
</evidence>
<dbReference type="GO" id="GO:0015833">
    <property type="term" value="P:peptide transport"/>
    <property type="evidence" value="ECO:0007669"/>
    <property type="project" value="UniProtKB-KW"/>
</dbReference>
<dbReference type="PROSITE" id="PS01040">
    <property type="entry name" value="SBP_BACTERIAL_5"/>
    <property type="match status" value="1"/>
</dbReference>
<keyword evidence="8" id="KW-1185">Reference proteome</keyword>
<keyword evidence="4" id="KW-0732">Signal</keyword>
<dbReference type="EMBL" id="JQCL01000057">
    <property type="protein sequence ID" value="KRO10784.1"/>
    <property type="molecule type" value="Genomic_DNA"/>
</dbReference>
<protein>
    <submittedName>
        <fullName evidence="7">Extracellular protein, peptide binding protein OppA-like protein</fullName>
    </submittedName>
</protein>
<keyword evidence="5" id="KW-0653">Protein transport</keyword>
<dbReference type="CDD" id="cd08504">
    <property type="entry name" value="PBP2_OppA"/>
    <property type="match status" value="1"/>
</dbReference>
<keyword evidence="5" id="KW-0571">Peptide transport</keyword>
<feature type="domain" description="Solute-binding protein family 5" evidence="6">
    <location>
        <begin position="94"/>
        <end position="479"/>
    </location>
</feature>
<dbReference type="FunFam" id="3.90.76.10:FF:000001">
    <property type="entry name" value="Oligopeptide ABC transporter substrate-binding protein"/>
    <property type="match status" value="1"/>
</dbReference>
<keyword evidence="3" id="KW-0813">Transport</keyword>
<dbReference type="PANTHER" id="PTHR30290">
    <property type="entry name" value="PERIPLASMIC BINDING COMPONENT OF ABC TRANSPORTER"/>
    <property type="match status" value="1"/>
</dbReference>
<dbReference type="PATRIC" id="fig|942150.3.peg.2577"/>
<evidence type="ECO:0000256" key="3">
    <source>
        <dbReference type="ARBA" id="ARBA00022448"/>
    </source>
</evidence>
<dbReference type="InterPro" id="IPR000914">
    <property type="entry name" value="SBP_5_dom"/>
</dbReference>
<evidence type="ECO:0000256" key="4">
    <source>
        <dbReference type="ARBA" id="ARBA00022729"/>
    </source>
</evidence>
<dbReference type="Gene3D" id="3.90.76.10">
    <property type="entry name" value="Dipeptide-binding Protein, Domain 1"/>
    <property type="match status" value="1"/>
</dbReference>
<evidence type="ECO:0000313" key="8">
    <source>
        <dbReference type="Proteomes" id="UP000051783"/>
    </source>
</evidence>
<dbReference type="Gene3D" id="3.10.105.10">
    <property type="entry name" value="Dipeptide-binding Protein, Domain 3"/>
    <property type="match status" value="1"/>
</dbReference>
<dbReference type="InterPro" id="IPR039424">
    <property type="entry name" value="SBP_5"/>
</dbReference>
<proteinExistence type="inferred from homology"/>
<dbReference type="InterPro" id="IPR030678">
    <property type="entry name" value="Peptide/Ni-bd"/>
</dbReference>
<accession>A0A0R2MF62</accession>
<gene>
    <name evidence="7" type="ORF">IV64_GL002469</name>
</gene>
<reference evidence="7 8" key="1">
    <citation type="journal article" date="2015" name="Genome Announc.">
        <title>Expanding the biotechnology potential of lactobacilli through comparative genomics of 213 strains and associated genera.</title>
        <authorList>
            <person name="Sun Z."/>
            <person name="Harris H.M."/>
            <person name="McCann A."/>
            <person name="Guo C."/>
            <person name="Argimon S."/>
            <person name="Zhang W."/>
            <person name="Yang X."/>
            <person name="Jeffery I.B."/>
            <person name="Cooney J.C."/>
            <person name="Kagawa T.F."/>
            <person name="Liu W."/>
            <person name="Song Y."/>
            <person name="Salvetti E."/>
            <person name="Wrobel A."/>
            <person name="Rasinkangas P."/>
            <person name="Parkhill J."/>
            <person name="Rea M.C."/>
            <person name="O'Sullivan O."/>
            <person name="Ritari J."/>
            <person name="Douillard F.P."/>
            <person name="Paul Ross R."/>
            <person name="Yang R."/>
            <person name="Briner A.E."/>
            <person name="Felis G.E."/>
            <person name="de Vos W.M."/>
            <person name="Barrangou R."/>
            <person name="Klaenhammer T.R."/>
            <person name="Caufield P.W."/>
            <person name="Cui Y."/>
            <person name="Zhang H."/>
            <person name="O'Toole P.W."/>
        </authorList>
    </citation>
    <scope>NUCLEOTIDE SEQUENCE [LARGE SCALE GENOMIC DNA]</scope>
    <source>
        <strain evidence="7 8">LMG 26013</strain>
    </source>
</reference>
<dbReference type="PANTHER" id="PTHR30290:SF10">
    <property type="entry name" value="PERIPLASMIC OLIGOPEPTIDE-BINDING PROTEIN-RELATED"/>
    <property type="match status" value="1"/>
</dbReference>
<dbReference type="AlphaFoldDB" id="A0A0R2MF62"/>
<dbReference type="Proteomes" id="UP000051783">
    <property type="component" value="Unassembled WGS sequence"/>
</dbReference>
<dbReference type="GO" id="GO:1904680">
    <property type="term" value="F:peptide transmembrane transporter activity"/>
    <property type="evidence" value="ECO:0007669"/>
    <property type="project" value="TreeGrafter"/>
</dbReference>
<name>A0A0R2MF62_9LACO</name>
<organism evidence="7 8">
    <name type="scientific">Lactiplantibacillus xiangfangensis</name>
    <dbReference type="NCBI Taxonomy" id="942150"/>
    <lineage>
        <taxon>Bacteria</taxon>
        <taxon>Bacillati</taxon>
        <taxon>Bacillota</taxon>
        <taxon>Bacilli</taxon>
        <taxon>Lactobacillales</taxon>
        <taxon>Lactobacillaceae</taxon>
        <taxon>Lactiplantibacillus</taxon>
    </lineage>
</organism>
<dbReference type="SUPFAM" id="SSF53850">
    <property type="entry name" value="Periplasmic binding protein-like II"/>
    <property type="match status" value="1"/>
</dbReference>
<dbReference type="GO" id="GO:0042597">
    <property type="term" value="C:periplasmic space"/>
    <property type="evidence" value="ECO:0007669"/>
    <property type="project" value="UniProtKB-ARBA"/>
</dbReference>
<dbReference type="Gene3D" id="3.40.190.10">
    <property type="entry name" value="Periplasmic binding protein-like II"/>
    <property type="match status" value="1"/>
</dbReference>
<evidence type="ECO:0000256" key="5">
    <source>
        <dbReference type="ARBA" id="ARBA00022856"/>
    </source>
</evidence>
<dbReference type="PIRSF" id="PIRSF002741">
    <property type="entry name" value="MppA"/>
    <property type="match status" value="1"/>
</dbReference>
<evidence type="ECO:0000256" key="1">
    <source>
        <dbReference type="ARBA" id="ARBA00004193"/>
    </source>
</evidence>
<evidence type="ECO:0000256" key="2">
    <source>
        <dbReference type="ARBA" id="ARBA00005695"/>
    </source>
</evidence>
<comment type="subcellular location">
    <subcellularLocation>
        <location evidence="1">Cell membrane</location>
        <topology evidence="1">Lipid-anchor</topology>
    </subcellularLocation>
</comment>
<dbReference type="Pfam" id="PF00496">
    <property type="entry name" value="SBP_bac_5"/>
    <property type="match status" value="1"/>
</dbReference>
<comment type="caution">
    <text evidence="7">The sequence shown here is derived from an EMBL/GenBank/DDBJ whole genome shotgun (WGS) entry which is preliminary data.</text>
</comment>